<dbReference type="EMBL" id="JRPQ01000058">
    <property type="protein sequence ID" value="KGI22705.1"/>
    <property type="molecule type" value="Genomic_DNA"/>
</dbReference>
<dbReference type="OrthoDB" id="1003630at2"/>
<keyword evidence="1" id="KW-0812">Transmembrane</keyword>
<comment type="caution">
    <text evidence="3">The sequence shown here is derived from an EMBL/GenBank/DDBJ whole genome shotgun (WGS) entry which is preliminary data.</text>
</comment>
<evidence type="ECO:0000256" key="1">
    <source>
        <dbReference type="SAM" id="Phobius"/>
    </source>
</evidence>
<feature type="transmembrane region" description="Helical" evidence="1">
    <location>
        <begin position="229"/>
        <end position="248"/>
    </location>
</feature>
<feature type="transmembrane region" description="Helical" evidence="1">
    <location>
        <begin position="71"/>
        <end position="93"/>
    </location>
</feature>
<accession>A0A098YSR0</accession>
<name>A0A098YSR0_9BACT</name>
<keyword evidence="1" id="KW-0472">Membrane</keyword>
<keyword evidence="1" id="KW-1133">Transmembrane helix</keyword>
<dbReference type="Proteomes" id="UP000029723">
    <property type="component" value="Unassembled WGS sequence"/>
</dbReference>
<dbReference type="Pfam" id="PF00892">
    <property type="entry name" value="EamA"/>
    <property type="match status" value="1"/>
</dbReference>
<evidence type="ECO:0000313" key="3">
    <source>
        <dbReference type="EMBL" id="KGI22705.1"/>
    </source>
</evidence>
<sequence length="306" mass="34591">MWLILAFLSAFLLGFYDVFKKVSLSDNAVIPVLFLNTLFSSLLFLPFIILSQSTTYLDDTIFHVSTAGWEAHKYIVLKSFIVLGSWVCGYFAMKHLPLTIVGPINATRPVLVLVGAMLVFGEKLNFYQWVGVLLAITSFFLLSRTGKKEGIDFKHNLWIVFLVISAILGAVSGLYDKFLMMPRSAGGLGLNQMMVQSWYNVYQCGLMGVMLMLLWLPNRNRTTTFQWRWTILGISIFLCMADFVYFYALSQPAALIAIVSMVRRGSVIVSFLFGIFLFQEKNIKGKAIDLLLVLLCLIFLYIGSRV</sequence>
<dbReference type="GO" id="GO:0016020">
    <property type="term" value="C:membrane"/>
    <property type="evidence" value="ECO:0007669"/>
    <property type="project" value="InterPro"/>
</dbReference>
<feature type="transmembrane region" description="Helical" evidence="1">
    <location>
        <begin position="30"/>
        <end position="50"/>
    </location>
</feature>
<feature type="transmembrane region" description="Helical" evidence="1">
    <location>
        <begin position="195"/>
        <end position="217"/>
    </location>
</feature>
<proteinExistence type="predicted"/>
<feature type="transmembrane region" description="Helical" evidence="1">
    <location>
        <begin position="254"/>
        <end position="278"/>
    </location>
</feature>
<protein>
    <submittedName>
        <fullName evidence="3">Permease</fullName>
    </submittedName>
</protein>
<feature type="transmembrane region" description="Helical" evidence="1">
    <location>
        <begin position="126"/>
        <end position="143"/>
    </location>
</feature>
<feature type="transmembrane region" description="Helical" evidence="1">
    <location>
        <begin position="287"/>
        <end position="304"/>
    </location>
</feature>
<organism evidence="3 4">
    <name type="scientific">Hoylesella timonensis S9-PR14</name>
    <dbReference type="NCBI Taxonomy" id="1401062"/>
    <lineage>
        <taxon>Bacteria</taxon>
        <taxon>Pseudomonadati</taxon>
        <taxon>Bacteroidota</taxon>
        <taxon>Bacteroidia</taxon>
        <taxon>Bacteroidales</taxon>
        <taxon>Prevotellaceae</taxon>
        <taxon>Hoylesella</taxon>
    </lineage>
</organism>
<dbReference type="SUPFAM" id="SSF103481">
    <property type="entry name" value="Multidrug resistance efflux transporter EmrE"/>
    <property type="match status" value="2"/>
</dbReference>
<dbReference type="RefSeq" id="WP_036926256.1">
    <property type="nucleotide sequence ID" value="NZ_JRPQ01000058.1"/>
</dbReference>
<dbReference type="AlphaFoldDB" id="A0A098YSR0"/>
<gene>
    <name evidence="3" type="ORF">HMPREF9304_02840</name>
</gene>
<dbReference type="PANTHER" id="PTHR22911:SF137">
    <property type="entry name" value="SOLUTE CARRIER FAMILY 35 MEMBER G2-RELATED"/>
    <property type="match status" value="1"/>
</dbReference>
<dbReference type="PANTHER" id="PTHR22911">
    <property type="entry name" value="ACYL-MALONYL CONDENSING ENZYME-RELATED"/>
    <property type="match status" value="1"/>
</dbReference>
<reference evidence="3 4" key="1">
    <citation type="submission" date="2014-07" db="EMBL/GenBank/DDBJ databases">
        <authorList>
            <person name="McCorrison J."/>
            <person name="Sanka R."/>
            <person name="Torralba M."/>
            <person name="Gillis M."/>
            <person name="Haft D.H."/>
            <person name="Methe B."/>
            <person name="Sutton G."/>
            <person name="Nelson K.E."/>
        </authorList>
    </citation>
    <scope>NUCLEOTIDE SEQUENCE [LARGE SCALE GENOMIC DNA]</scope>
    <source>
        <strain evidence="3 4">S9-PR14</strain>
    </source>
</reference>
<dbReference type="InterPro" id="IPR037185">
    <property type="entry name" value="EmrE-like"/>
</dbReference>
<evidence type="ECO:0000259" key="2">
    <source>
        <dbReference type="Pfam" id="PF00892"/>
    </source>
</evidence>
<dbReference type="InterPro" id="IPR000620">
    <property type="entry name" value="EamA_dom"/>
</dbReference>
<evidence type="ECO:0000313" key="4">
    <source>
        <dbReference type="Proteomes" id="UP000029723"/>
    </source>
</evidence>
<dbReference type="Gene3D" id="1.10.3730.20">
    <property type="match status" value="1"/>
</dbReference>
<feature type="transmembrane region" description="Helical" evidence="1">
    <location>
        <begin position="155"/>
        <end position="175"/>
    </location>
</feature>
<feature type="domain" description="EamA" evidence="2">
    <location>
        <begin position="2"/>
        <end position="143"/>
    </location>
</feature>